<sequence length="123" mass="14574">MDPFKDPNWMKMDNEKASELFTKLFGRKEKDPYEYDSGEDNHEPLFPRFSNSKFKEPKKKPKVETKTKDWNKIVQEAKVLIKEAEDEFLGFHDKEKLNFVGIDAEGKYSWVEDPTMKIPPKNN</sequence>
<dbReference type="Proteomes" id="UP001142055">
    <property type="component" value="Chromosome 1"/>
</dbReference>
<organism evidence="2 3">
    <name type="scientific">Blomia tropicalis</name>
    <name type="common">Mite</name>
    <dbReference type="NCBI Taxonomy" id="40697"/>
    <lineage>
        <taxon>Eukaryota</taxon>
        <taxon>Metazoa</taxon>
        <taxon>Ecdysozoa</taxon>
        <taxon>Arthropoda</taxon>
        <taxon>Chelicerata</taxon>
        <taxon>Arachnida</taxon>
        <taxon>Acari</taxon>
        <taxon>Acariformes</taxon>
        <taxon>Sarcoptiformes</taxon>
        <taxon>Astigmata</taxon>
        <taxon>Glycyphagoidea</taxon>
        <taxon>Echimyopodidae</taxon>
        <taxon>Blomia</taxon>
    </lineage>
</organism>
<dbReference type="AlphaFoldDB" id="A0A9Q0MJI5"/>
<proteinExistence type="predicted"/>
<evidence type="ECO:0000256" key="1">
    <source>
        <dbReference type="SAM" id="MobiDB-lite"/>
    </source>
</evidence>
<dbReference type="EMBL" id="JAPWDV010000001">
    <property type="protein sequence ID" value="KAJ6225602.1"/>
    <property type="molecule type" value="Genomic_DNA"/>
</dbReference>
<feature type="compositionally biased region" description="Basic and acidic residues" evidence="1">
    <location>
        <begin position="32"/>
        <end position="45"/>
    </location>
</feature>
<gene>
    <name evidence="2" type="ORF">RDWZM_004147</name>
</gene>
<keyword evidence="3" id="KW-1185">Reference proteome</keyword>
<evidence type="ECO:0000313" key="2">
    <source>
        <dbReference type="EMBL" id="KAJ6225602.1"/>
    </source>
</evidence>
<evidence type="ECO:0000313" key="3">
    <source>
        <dbReference type="Proteomes" id="UP001142055"/>
    </source>
</evidence>
<name>A0A9Q0MJI5_BLOTA</name>
<accession>A0A9Q0MJI5</accession>
<reference evidence="2" key="1">
    <citation type="submission" date="2022-12" db="EMBL/GenBank/DDBJ databases">
        <title>Genome assemblies of Blomia tropicalis.</title>
        <authorList>
            <person name="Cui Y."/>
        </authorList>
    </citation>
    <scope>NUCLEOTIDE SEQUENCE</scope>
    <source>
        <tissue evidence="2">Adult mites</tissue>
    </source>
</reference>
<protein>
    <submittedName>
        <fullName evidence="2">Uncharacterized protein</fullName>
    </submittedName>
</protein>
<comment type="caution">
    <text evidence="2">The sequence shown here is derived from an EMBL/GenBank/DDBJ whole genome shotgun (WGS) entry which is preliminary data.</text>
</comment>
<feature type="region of interest" description="Disordered" evidence="1">
    <location>
        <begin position="32"/>
        <end position="66"/>
    </location>
</feature>